<feature type="region of interest" description="Disordered" evidence="2">
    <location>
        <begin position="1"/>
        <end position="33"/>
    </location>
</feature>
<gene>
    <name evidence="3" type="ORF">FOZ63_019181</name>
</gene>
<sequence length="723" mass="80328">MVALFEEPPILGTSRKPLPSEAATSAPPSPSVQEWLSVSEDQPSLPCASWDALYDGNRQSRRGIVRGFPVNPLSSEEMSRITKSVKFAVQGAASEIFPCRSKKDRSLVCRCGLNECHLCWAPRAGNIVARLKGLELPREVREELDGILGEELLEFERESFTGIMSLARRGQRLCRILEALSGVFGPAGDDKAADVHRMSRLLRMIEQQQHSGDLKTRGQLLRLVKAYCCEPERREEDAVRRRTVDLGGEWVVMPHQRTDSDCTVDAFDEYVSRASEPIGRLLYPIVDSLDPPVPVVGHAQQSFYSTPSVSDGGQVGMMSIMGADGDEQPRPGHDQAGLMLRLKKEKQEQFRRGLEAQIAEKRETVRQAVEEERLAQQERLLKEAQVRHDGVDEERKRLIDLAQQSERAAEAVEQLHRWRLQRIRKPKGLYKALFHDDMASQIEELTRRPDRHLIQVGFGAAIDPLVARAKDIQQEFFFPPELCTNLAEGRVEGSPVEPYIRVWGPGGNQKPLPDHSDREAARSILQAIYAVSAAPEVADEGEGIAAAHKAGEGVKAAMDWSWLPVGDAPSGTQPCVVYEDIPHHPLDDRKVRRRSGRVVREVMASLYGTGRSSGNSSPKVIGSPETRSEVRLRRPLGLVALSGMFVVAEEGTSTMLGTHDSEGPAAVDCIEHVRSRGQRRSSIAGQVGAFGSKLQGTETQMLHKREGERRRLLVELDKINSRQ</sequence>
<reference evidence="3 4" key="1">
    <citation type="submission" date="2020-04" db="EMBL/GenBank/DDBJ databases">
        <title>Perkinsus olseni comparative genomics.</title>
        <authorList>
            <person name="Bogema D.R."/>
        </authorList>
    </citation>
    <scope>NUCLEOTIDE SEQUENCE [LARGE SCALE GENOMIC DNA]</scope>
    <source>
        <strain evidence="3 4">ATCC PRA-207</strain>
    </source>
</reference>
<comment type="caution">
    <text evidence="3">The sequence shown here is derived from an EMBL/GenBank/DDBJ whole genome shotgun (WGS) entry which is preliminary data.</text>
</comment>
<evidence type="ECO:0000256" key="1">
    <source>
        <dbReference type="SAM" id="Coils"/>
    </source>
</evidence>
<evidence type="ECO:0000313" key="4">
    <source>
        <dbReference type="Proteomes" id="UP000553632"/>
    </source>
</evidence>
<dbReference type="Proteomes" id="UP000553632">
    <property type="component" value="Unassembled WGS sequence"/>
</dbReference>
<accession>A0A7J6U3V5</accession>
<protein>
    <submittedName>
        <fullName evidence="3">Uncharacterized protein</fullName>
    </submittedName>
</protein>
<dbReference type="AlphaFoldDB" id="A0A7J6U3V5"/>
<evidence type="ECO:0000256" key="2">
    <source>
        <dbReference type="SAM" id="MobiDB-lite"/>
    </source>
</evidence>
<feature type="coiled-coil region" evidence="1">
    <location>
        <begin position="351"/>
        <end position="421"/>
    </location>
</feature>
<feature type="region of interest" description="Disordered" evidence="2">
    <location>
        <begin position="605"/>
        <end position="627"/>
    </location>
</feature>
<proteinExistence type="predicted"/>
<keyword evidence="1" id="KW-0175">Coiled coil</keyword>
<keyword evidence="4" id="KW-1185">Reference proteome</keyword>
<name>A0A7J6U3V5_PEROL</name>
<evidence type="ECO:0000313" key="3">
    <source>
        <dbReference type="EMBL" id="KAF4751692.1"/>
    </source>
</evidence>
<dbReference type="EMBL" id="JABANO010006504">
    <property type="protein sequence ID" value="KAF4751692.1"/>
    <property type="molecule type" value="Genomic_DNA"/>
</dbReference>
<organism evidence="3 4">
    <name type="scientific">Perkinsus olseni</name>
    <name type="common">Perkinsus atlanticus</name>
    <dbReference type="NCBI Taxonomy" id="32597"/>
    <lineage>
        <taxon>Eukaryota</taxon>
        <taxon>Sar</taxon>
        <taxon>Alveolata</taxon>
        <taxon>Perkinsozoa</taxon>
        <taxon>Perkinsea</taxon>
        <taxon>Perkinsida</taxon>
        <taxon>Perkinsidae</taxon>
        <taxon>Perkinsus</taxon>
    </lineage>
</organism>